<dbReference type="AlphaFoldDB" id="A0A1G8GAI8"/>
<reference evidence="3" key="1">
    <citation type="submission" date="2016-10" db="EMBL/GenBank/DDBJ databases">
        <authorList>
            <person name="Varghese N."/>
            <person name="Submissions S."/>
        </authorList>
    </citation>
    <scope>NUCLEOTIDE SEQUENCE [LARGE SCALE GENOMIC DNA]</scope>
    <source>
        <strain evidence="3">ATCC 700689</strain>
    </source>
</reference>
<sequence length="136" mass="14993">MTRENNLSIAKLFLERIGSGESAQAIAEMFSDELHWNVPGDTGVLPWIGYKTGRLAVTDFLRDSGQMLERVALEVHEILASDDRAIILGDLASRVVSTGKTIETPYAIVLTLHEGKITRFLMLEDSFATAMAARVE</sequence>
<organism evidence="2 3">
    <name type="scientific">Pseudomonas abietaniphila</name>
    <dbReference type="NCBI Taxonomy" id="89065"/>
    <lineage>
        <taxon>Bacteria</taxon>
        <taxon>Pseudomonadati</taxon>
        <taxon>Pseudomonadota</taxon>
        <taxon>Gammaproteobacteria</taxon>
        <taxon>Pseudomonadales</taxon>
        <taxon>Pseudomonadaceae</taxon>
        <taxon>Pseudomonas</taxon>
    </lineage>
</organism>
<evidence type="ECO:0000259" key="1">
    <source>
        <dbReference type="Pfam" id="PF12680"/>
    </source>
</evidence>
<protein>
    <recommendedName>
        <fullName evidence="1">SnoaL-like domain-containing protein</fullName>
    </recommendedName>
</protein>
<feature type="domain" description="SnoaL-like" evidence="1">
    <location>
        <begin position="22"/>
        <end position="119"/>
    </location>
</feature>
<dbReference type="OrthoDB" id="6657864at2"/>
<keyword evidence="3" id="KW-1185">Reference proteome</keyword>
<name>A0A1G8GAI8_9PSED</name>
<accession>A0A1G8GAI8</accession>
<proteinExistence type="predicted"/>
<dbReference type="RefSeq" id="WP_074754082.1">
    <property type="nucleotide sequence ID" value="NZ_FNCO01000009.1"/>
</dbReference>
<dbReference type="STRING" id="89065.SAMN05216605_10966"/>
<dbReference type="Pfam" id="PF12680">
    <property type="entry name" value="SnoaL_2"/>
    <property type="match status" value="1"/>
</dbReference>
<dbReference type="EMBL" id="FNCO01000009">
    <property type="protein sequence ID" value="SDH91300.1"/>
    <property type="molecule type" value="Genomic_DNA"/>
</dbReference>
<dbReference type="Proteomes" id="UP000182894">
    <property type="component" value="Unassembled WGS sequence"/>
</dbReference>
<evidence type="ECO:0000313" key="2">
    <source>
        <dbReference type="EMBL" id="SDH91300.1"/>
    </source>
</evidence>
<dbReference type="SUPFAM" id="SSF54427">
    <property type="entry name" value="NTF2-like"/>
    <property type="match status" value="1"/>
</dbReference>
<dbReference type="Gene3D" id="3.10.450.50">
    <property type="match status" value="1"/>
</dbReference>
<dbReference type="InterPro" id="IPR032710">
    <property type="entry name" value="NTF2-like_dom_sf"/>
</dbReference>
<evidence type="ECO:0000313" key="3">
    <source>
        <dbReference type="Proteomes" id="UP000182894"/>
    </source>
</evidence>
<gene>
    <name evidence="2" type="ORF">SAMN05216605_10966</name>
</gene>
<dbReference type="InterPro" id="IPR037401">
    <property type="entry name" value="SnoaL-like"/>
</dbReference>